<dbReference type="CDD" id="cd04273">
    <property type="entry name" value="ZnMc_ADAMTS_like"/>
    <property type="match status" value="1"/>
</dbReference>
<feature type="binding site" evidence="8">
    <location>
        <position position="431"/>
    </location>
    <ligand>
        <name>Zn(2+)</name>
        <dbReference type="ChEBI" id="CHEBI:29105"/>
        <note>catalytic</note>
    </ligand>
</feature>
<dbReference type="Pfam" id="PF01421">
    <property type="entry name" value="Reprolysin"/>
    <property type="match status" value="1"/>
</dbReference>
<evidence type="ECO:0000256" key="7">
    <source>
        <dbReference type="ARBA" id="ARBA00023180"/>
    </source>
</evidence>
<evidence type="ECO:0000256" key="1">
    <source>
        <dbReference type="ARBA" id="ARBA00022670"/>
    </source>
</evidence>
<name>A0AAV2PLI5_MEGNR</name>
<keyword evidence="1" id="KW-0645">Protease</keyword>
<comment type="caution">
    <text evidence="8">Lacks conserved residue(s) required for the propagation of feature annotation.</text>
</comment>
<keyword evidence="4 8" id="KW-0862">Zinc</keyword>
<evidence type="ECO:0000256" key="2">
    <source>
        <dbReference type="ARBA" id="ARBA00022723"/>
    </source>
</evidence>
<evidence type="ECO:0000256" key="6">
    <source>
        <dbReference type="ARBA" id="ARBA00023157"/>
    </source>
</evidence>
<feature type="binding site" evidence="8">
    <location>
        <position position="441"/>
    </location>
    <ligand>
        <name>Zn(2+)</name>
        <dbReference type="ChEBI" id="CHEBI:29105"/>
        <note>catalytic</note>
    </ligand>
</feature>
<evidence type="ECO:0000256" key="3">
    <source>
        <dbReference type="ARBA" id="ARBA00022801"/>
    </source>
</evidence>
<dbReference type="AlphaFoldDB" id="A0AAV2PLI5"/>
<dbReference type="PROSITE" id="PS50215">
    <property type="entry name" value="ADAM_MEPRO"/>
    <property type="match status" value="1"/>
</dbReference>
<feature type="binding site" evidence="8">
    <location>
        <position position="435"/>
    </location>
    <ligand>
        <name>Zn(2+)</name>
        <dbReference type="ChEBI" id="CHEBI:29105"/>
        <note>catalytic</note>
    </ligand>
</feature>
<dbReference type="InterPro" id="IPR050439">
    <property type="entry name" value="ADAMTS_ADAMTS-like"/>
</dbReference>
<feature type="domain" description="Peptidase M12B" evidence="9">
    <location>
        <begin position="276"/>
        <end position="492"/>
    </location>
</feature>
<evidence type="ECO:0000256" key="8">
    <source>
        <dbReference type="PROSITE-ProRule" id="PRU00276"/>
    </source>
</evidence>
<sequence>MLQMTPVPNDASLQCQSCTCSVTWSQPAAHLAHSTFILNVELMMTSYSDSRLPPVQVGDNVRVPVPKVDRGRTDPGNLLGIVTTRRGFIFFDATKARLVKTNDLFANAIIFIMFIKISNKHNMNCTIKLKTSNAPVVTLKNCIIWRGIIVGLDADYVIEPLPANIKLQRHRRGTSESSDQMLGLQISQTHLIYMRELTGNCAQASSNLSRKRRSLHSLLKRRTNYDLQPFINTYREARNPYFDSYEHTIHDRLHSNGYYPPDFQDSYRRSMVGEDLYIETAVFVDRDLLRHMDSNFPQDTEDQVIKFVLAMINAVQLLYNDESLGHRVKFVLKRLEILYDDPYNLRRTENIDQFLTNFCKWQKEENPPHDRDPLHWDHSLILTGLDLYTNSEGRLNSKVVGLAPVSGMCHPSSSCTVNEGRHFESVYVVAHEIGHNLGMRHDGMYYDNNCDPGRYLMSPTLGSGKISWSPCSRRYLDKFLMLNESTCLRDKSEAPSRDLEHDYKTPPGQRFSADQQCMLKHGVGSHHADNQPQEEICQDLHCRRDHYTWTSHPALEGTSCGQGKWCVRGECKEDPSAPNYTNRPYFPQTSSAIHRYPSSTSLSSVQSANGGEWGVWTECRTSCLYGADGILSSGSTGLSLSERRCRSCRGEYRFRVCSAADQCRTGQRNTLQDFADEACMSRSQYNSYNRPSRAIQIKPTGLTSCEVMCETTDSRGQGSQESFPDGTVCLSPTRFPAYCVQGVCTEFRCEPDALYGADPITCHPDMGSHDPHRPLGPSSSEETYGHRNNSVTESYLPFITTRATKSEPKWTSWQSASTCRFSCLSTARGIQLVSRHCQGHGCQGINKNIQLCTPTHSSCDRLKTPFEHASAICAGYQTTVSQLSGIGMQLSSTSDDPDRACIVACQDMSLTYRFYRVNGRDGWFPFGTDCARGQEGRLAYCLNGKCLDFSKDGTPLRDTAYTQYENSRSLTIGVVKREARKEEKIIESHVRGKRDITSNSYRIPGSFDNHFLTMLVDELNSTISSNISMDKISSSSIDLRNPVDISSGPDIHIPTLENVTPKISLSNNEKQNNSKRYGWKVITSPCSVTCGEGLEEVVVLCMGKEGVVEEKLCGGPPSAVAGFRSCFTSIRCSRQYGSHRISPVGHWLTSLMQP</sequence>
<keyword evidence="11" id="KW-1185">Reference proteome</keyword>
<evidence type="ECO:0000256" key="4">
    <source>
        <dbReference type="ARBA" id="ARBA00022833"/>
    </source>
</evidence>
<dbReference type="Proteomes" id="UP001497623">
    <property type="component" value="Unassembled WGS sequence"/>
</dbReference>
<dbReference type="GO" id="GO:0046872">
    <property type="term" value="F:metal ion binding"/>
    <property type="evidence" value="ECO:0007669"/>
    <property type="project" value="UniProtKB-KW"/>
</dbReference>
<dbReference type="Pfam" id="PF17771">
    <property type="entry name" value="ADAMTS_CR_2"/>
    <property type="match status" value="1"/>
</dbReference>
<accession>A0AAV2PLI5</accession>
<dbReference type="Gene3D" id="3.40.390.10">
    <property type="entry name" value="Collagenase (Catalytic Domain)"/>
    <property type="match status" value="1"/>
</dbReference>
<keyword evidence="7" id="KW-0325">Glycoprotein</keyword>
<dbReference type="InterPro" id="IPR041645">
    <property type="entry name" value="ADAMTS_CR_2"/>
</dbReference>
<dbReference type="GO" id="GO:0006508">
    <property type="term" value="P:proteolysis"/>
    <property type="evidence" value="ECO:0007669"/>
    <property type="project" value="UniProtKB-KW"/>
</dbReference>
<keyword evidence="3" id="KW-0378">Hydrolase</keyword>
<dbReference type="GO" id="GO:0004222">
    <property type="term" value="F:metalloendopeptidase activity"/>
    <property type="evidence" value="ECO:0007669"/>
    <property type="project" value="InterPro"/>
</dbReference>
<evidence type="ECO:0000259" key="9">
    <source>
        <dbReference type="PROSITE" id="PS50215"/>
    </source>
</evidence>
<reference evidence="10 11" key="1">
    <citation type="submission" date="2024-05" db="EMBL/GenBank/DDBJ databases">
        <authorList>
            <person name="Wallberg A."/>
        </authorList>
    </citation>
    <scope>NUCLEOTIDE SEQUENCE [LARGE SCALE GENOMIC DNA]</scope>
</reference>
<dbReference type="SUPFAM" id="SSF55486">
    <property type="entry name" value="Metalloproteases ('zincins'), catalytic domain"/>
    <property type="match status" value="1"/>
</dbReference>
<dbReference type="PANTHER" id="PTHR13723:SF275">
    <property type="entry name" value="STALL, ISOFORM C"/>
    <property type="match status" value="1"/>
</dbReference>
<feature type="non-terminal residue" evidence="10">
    <location>
        <position position="1154"/>
    </location>
</feature>
<dbReference type="InterPro" id="IPR001590">
    <property type="entry name" value="Peptidase_M12B"/>
</dbReference>
<gene>
    <name evidence="10" type="ORF">MNOR_LOCUS1986</name>
</gene>
<dbReference type="InterPro" id="IPR024079">
    <property type="entry name" value="MetalloPept_cat_dom_sf"/>
</dbReference>
<dbReference type="PANTHER" id="PTHR13723">
    <property type="entry name" value="ADAMTS A DISINTEGRIN AND METALLOPROTEASE WITH THROMBOSPONDIN MOTIFS PROTEASE"/>
    <property type="match status" value="1"/>
</dbReference>
<keyword evidence="6" id="KW-1015">Disulfide bond</keyword>
<proteinExistence type="predicted"/>
<evidence type="ECO:0000313" key="10">
    <source>
        <dbReference type="EMBL" id="CAL4061236.1"/>
    </source>
</evidence>
<evidence type="ECO:0000313" key="11">
    <source>
        <dbReference type="Proteomes" id="UP001497623"/>
    </source>
</evidence>
<keyword evidence="2 8" id="KW-0479">Metal-binding</keyword>
<comment type="caution">
    <text evidence="10">The sequence shown here is derived from an EMBL/GenBank/DDBJ whole genome shotgun (WGS) entry which is preliminary data.</text>
</comment>
<organism evidence="10 11">
    <name type="scientific">Meganyctiphanes norvegica</name>
    <name type="common">Northern krill</name>
    <name type="synonym">Thysanopoda norvegica</name>
    <dbReference type="NCBI Taxonomy" id="48144"/>
    <lineage>
        <taxon>Eukaryota</taxon>
        <taxon>Metazoa</taxon>
        <taxon>Ecdysozoa</taxon>
        <taxon>Arthropoda</taxon>
        <taxon>Crustacea</taxon>
        <taxon>Multicrustacea</taxon>
        <taxon>Malacostraca</taxon>
        <taxon>Eumalacostraca</taxon>
        <taxon>Eucarida</taxon>
        <taxon>Euphausiacea</taxon>
        <taxon>Euphausiidae</taxon>
        <taxon>Meganyctiphanes</taxon>
    </lineage>
</organism>
<keyword evidence="5" id="KW-0482">Metalloprotease</keyword>
<feature type="active site" evidence="8">
    <location>
        <position position="432"/>
    </location>
</feature>
<evidence type="ECO:0000256" key="5">
    <source>
        <dbReference type="ARBA" id="ARBA00023049"/>
    </source>
</evidence>
<protein>
    <recommendedName>
        <fullName evidence="9">Peptidase M12B domain-containing protein</fullName>
    </recommendedName>
</protein>
<dbReference type="EMBL" id="CAXKWB010000566">
    <property type="protein sequence ID" value="CAL4061236.1"/>
    <property type="molecule type" value="Genomic_DNA"/>
</dbReference>
<dbReference type="Gene3D" id="3.40.1620.60">
    <property type="match status" value="1"/>
</dbReference>